<keyword evidence="1" id="KW-0548">Nucleotidyltransferase</keyword>
<protein>
    <submittedName>
        <fullName evidence="1">RNA-dependent RNA polymerase</fullName>
    </submittedName>
</protein>
<organism evidence="1">
    <name type="scientific">Botryosphaeria dothidea narnavirus 3</name>
    <dbReference type="NCBI Taxonomy" id="2785367"/>
    <lineage>
        <taxon>Viruses</taxon>
        <taxon>Riboviria</taxon>
        <taxon>Orthornavirae</taxon>
        <taxon>Lenarviricota</taxon>
        <taxon>Amabiliviricetes</taxon>
        <taxon>Wolframvirales</taxon>
        <taxon>Narnaviridae</taxon>
    </lineage>
</organism>
<dbReference type="EMBL" id="MT103581">
    <property type="protein sequence ID" value="QQD86177.1"/>
    <property type="molecule type" value="Genomic_RNA"/>
</dbReference>
<evidence type="ECO:0000313" key="1">
    <source>
        <dbReference type="EMBL" id="QQD86177.1"/>
    </source>
</evidence>
<keyword evidence="1" id="KW-0808">Transferase</keyword>
<accession>A0A7T4X3R8</accession>
<dbReference type="GO" id="GO:0003968">
    <property type="term" value="F:RNA-directed RNA polymerase activity"/>
    <property type="evidence" value="ECO:0007669"/>
    <property type="project" value="UniProtKB-KW"/>
</dbReference>
<keyword evidence="1" id="KW-0696">RNA-directed RNA polymerase</keyword>
<name>A0A7T4X3R8_9VIRU</name>
<proteinExistence type="predicted"/>
<sequence length="989" mass="111907">MSVATASHNASAVRQDSSPFNDELRVLGLAHALDAYLPKPMVVVVGTRRGESRQRLASRIRKHYPDLSEDVCAKIASRGSFSLKRVSNCIEAINDNLITSSPEVIRSLQDSPEYKKLIHWAYSLAAHSSDRVTREWKKFSALVKWCALASETDAPPYPQDFPGYAASWAKPTVLPPFWCKLVPWLSAVMERGVQNKVEATRVMHFTTSRNFPAGGKQTREESLRKHSVTLHSRHSLSEPRKKILERLSYLIGKQTKRHMDEQGYTSLGHTSLTANASLDSSTDMGGRAAEVGMKFRSWLDHIPDQDVLETTWFNQSYWLKAGRPRWQTMCRDSLNHELSHEAGESDDRVDLDFENFKLEDPLYGLDDRTGYQLLQWSIEEGLNQGILEGSPFARENDKLRLSGTCPSIRPSAIGEPGAKSRVVTVGEDWLTMLLQPWSHHVIGGLRTHPSATSGLTRGWQLFEWVKRQGNSAPPPAGDRYFLSSDLTTATDFCTHEYSLAMLRGLHRGLERASDPYFDLCATLLCSGRIYESDIVEENFDVATTRGILMGDPGAKIVLTMHNLCAEVEAFLRHVYQMIDATDEEFLFRLSTLKGIPVERWRLFACSGDDHFGQGPRSYLQRITLNHALNGMSVSWPQNFLSSRGGFYCEEMLLTVGLADAQIWGRKVPLRDVPYQDQPHIDAMKIRLLSTCAKEHEGKDEPNPAIGKARQMHGMLAWLGGGWESLTPLISRRWEQRMKAFLPSSLALRYLPVKLGGIEAPAYHRPKVDVRTALRSLPEHHLWAIKQVLDGTATPMLSRVLASFATNARARGISADMIEDQIRETLLQADLVRGVDDSGLRNLALERGLLPKGEDVDLVWRNLRYKDKAAYAKRMRLVDVHEAISLIGRPYLFRDMLYPEVSRRHGIDPYRSKQYENVPWAARQDMFYKNLLWNMPTSQTTLSSEETDTLVGKIADWCVENKPLDIPKEVYFFPEAVVAHEKLATLRTRL</sequence>
<reference evidence="1" key="1">
    <citation type="submission" date="2020-02" db="EMBL/GenBank/DDBJ databases">
        <authorList>
            <person name="Yang M.M."/>
            <person name="Zhou X.Q."/>
            <person name="Wang G.P."/>
        </authorList>
    </citation>
    <scope>NUCLEOTIDE SEQUENCE</scope>
    <source>
        <strain evidence="1">L153</strain>
    </source>
</reference>